<evidence type="ECO:0000313" key="3">
    <source>
        <dbReference type="Proteomes" id="UP000683360"/>
    </source>
</evidence>
<gene>
    <name evidence="2" type="ORF">MEDL_61402</name>
</gene>
<dbReference type="Pfam" id="PF26129">
    <property type="entry name" value="Vwde"/>
    <property type="match status" value="1"/>
</dbReference>
<dbReference type="EMBL" id="CAJPWZ010002975">
    <property type="protein sequence ID" value="CAG2249644.1"/>
    <property type="molecule type" value="Genomic_DNA"/>
</dbReference>
<reference evidence="2" key="1">
    <citation type="submission" date="2021-03" db="EMBL/GenBank/DDBJ databases">
        <authorList>
            <person name="Bekaert M."/>
        </authorList>
    </citation>
    <scope>NUCLEOTIDE SEQUENCE</scope>
</reference>
<protein>
    <recommendedName>
        <fullName evidence="1">Vwde helical domain-containing protein</fullName>
    </recommendedName>
</protein>
<evidence type="ECO:0000313" key="2">
    <source>
        <dbReference type="EMBL" id="CAG2249644.1"/>
    </source>
</evidence>
<keyword evidence="3" id="KW-1185">Reference proteome</keyword>
<name>A0A8S3UZC4_MYTED</name>
<proteinExistence type="predicted"/>
<dbReference type="OrthoDB" id="6203945at2759"/>
<accession>A0A8S3UZC4</accession>
<evidence type="ECO:0000259" key="1">
    <source>
        <dbReference type="Pfam" id="PF26129"/>
    </source>
</evidence>
<organism evidence="2 3">
    <name type="scientific">Mytilus edulis</name>
    <name type="common">Blue mussel</name>
    <dbReference type="NCBI Taxonomy" id="6550"/>
    <lineage>
        <taxon>Eukaryota</taxon>
        <taxon>Metazoa</taxon>
        <taxon>Spiralia</taxon>
        <taxon>Lophotrochozoa</taxon>
        <taxon>Mollusca</taxon>
        <taxon>Bivalvia</taxon>
        <taxon>Autobranchia</taxon>
        <taxon>Pteriomorphia</taxon>
        <taxon>Mytilida</taxon>
        <taxon>Mytiloidea</taxon>
        <taxon>Mytilidae</taxon>
        <taxon>Mytilinae</taxon>
        <taxon>Mytilus</taxon>
    </lineage>
</organism>
<sequence>MTNSSWSFLFIGSGPVACPVGTSSETGFYPGCSYIVQYEVDLYCSDIPKDSGVSCCTGRTFKGSSFQIPGYDPTPSLLPVFRCKFDGGLHETYIYDIVWYINENITTSYANISKEVSIKPSIYDINEVKGLCGVPSITKDPSDDYTERDGIVSSSQVFAKSWRITSSMENEQLFVNMPGFINDESTKDLDNNLSSTNSSTATTFCSCEEQANSAESLAYFNIVHCNLTESTEFCSSSSQSGNQKIHILHPVPSLNISKTFRNGWTADLAYQICQEALTMAIPSEVYSDIVEVDVEHFIQSCVSDIENDLKIRPNKHVWWFFQFVLKSNSVKHNLKYSGCECSNGYIGDDCSKDIATPPVNISLPADGLCTTSTRACGKTNIYGDFLSTTIWFKIRYFKLTIPKSYSSNWEVNKAEYRNMFMVTVELSVARQTRATAEYKMAEGYDITLSNDGTNFGDEVTILIYDDGCFSCNRSLICVSLEVCESSIQSQDKDKGNQLIWTKVGIYSGCQHESGKYVDNDMLSDRTKTFREYSISDLDLNIEDGGDASVGNFEKQHPPQTHFKSNL</sequence>
<comment type="caution">
    <text evidence="2">The sequence shown here is derived from an EMBL/GenBank/DDBJ whole genome shotgun (WGS) entry which is preliminary data.</text>
</comment>
<dbReference type="InterPro" id="IPR058727">
    <property type="entry name" value="Helical_Vwde"/>
</dbReference>
<feature type="domain" description="Vwde helical" evidence="1">
    <location>
        <begin position="260"/>
        <end position="306"/>
    </location>
</feature>
<dbReference type="Proteomes" id="UP000683360">
    <property type="component" value="Unassembled WGS sequence"/>
</dbReference>
<dbReference type="AlphaFoldDB" id="A0A8S3UZC4"/>